<dbReference type="InterPro" id="IPR036388">
    <property type="entry name" value="WH-like_DNA-bd_sf"/>
</dbReference>
<dbReference type="InterPro" id="IPR036390">
    <property type="entry name" value="WH_DNA-bd_sf"/>
</dbReference>
<dbReference type="SMART" id="SM00345">
    <property type="entry name" value="HTH_GNTR"/>
    <property type="match status" value="1"/>
</dbReference>
<evidence type="ECO:0000256" key="3">
    <source>
        <dbReference type="ARBA" id="ARBA00023163"/>
    </source>
</evidence>
<dbReference type="Gene3D" id="1.10.10.10">
    <property type="entry name" value="Winged helix-like DNA-binding domain superfamily/Winged helix DNA-binding domain"/>
    <property type="match status" value="1"/>
</dbReference>
<dbReference type="Gene3D" id="1.20.120.530">
    <property type="entry name" value="GntR ligand-binding domain-like"/>
    <property type="match status" value="1"/>
</dbReference>
<evidence type="ECO:0000259" key="4">
    <source>
        <dbReference type="PROSITE" id="PS50949"/>
    </source>
</evidence>
<keyword evidence="3" id="KW-0804">Transcription</keyword>
<dbReference type="PANTHER" id="PTHR43537">
    <property type="entry name" value="TRANSCRIPTIONAL REGULATOR, GNTR FAMILY"/>
    <property type="match status" value="1"/>
</dbReference>
<dbReference type="Pfam" id="PF00392">
    <property type="entry name" value="GntR"/>
    <property type="match status" value="1"/>
</dbReference>
<dbReference type="PANTHER" id="PTHR43537:SF45">
    <property type="entry name" value="GNTR FAMILY REGULATORY PROTEIN"/>
    <property type="match status" value="1"/>
</dbReference>
<dbReference type="SUPFAM" id="SSF48008">
    <property type="entry name" value="GntR ligand-binding domain-like"/>
    <property type="match status" value="1"/>
</dbReference>
<keyword evidence="6" id="KW-1185">Reference proteome</keyword>
<dbReference type="Proteomes" id="UP000236732">
    <property type="component" value="Unassembled WGS sequence"/>
</dbReference>
<reference evidence="5 6" key="1">
    <citation type="submission" date="2016-10" db="EMBL/GenBank/DDBJ databases">
        <authorList>
            <person name="de Groot N.N."/>
        </authorList>
    </citation>
    <scope>NUCLEOTIDE SEQUENCE [LARGE SCALE GENOMIC DNA]</scope>
    <source>
        <strain evidence="5 6">CGMCC 4.7037</strain>
    </source>
</reference>
<dbReference type="CDD" id="cd07377">
    <property type="entry name" value="WHTH_GntR"/>
    <property type="match status" value="1"/>
</dbReference>
<dbReference type="GO" id="GO:0003677">
    <property type="term" value="F:DNA binding"/>
    <property type="evidence" value="ECO:0007669"/>
    <property type="project" value="UniProtKB-KW"/>
</dbReference>
<organism evidence="5 6">
    <name type="scientific">Nonomuraea solani</name>
    <dbReference type="NCBI Taxonomy" id="1144553"/>
    <lineage>
        <taxon>Bacteria</taxon>
        <taxon>Bacillati</taxon>
        <taxon>Actinomycetota</taxon>
        <taxon>Actinomycetes</taxon>
        <taxon>Streptosporangiales</taxon>
        <taxon>Streptosporangiaceae</taxon>
        <taxon>Nonomuraea</taxon>
    </lineage>
</organism>
<evidence type="ECO:0000313" key="5">
    <source>
        <dbReference type="EMBL" id="SEG88993.1"/>
    </source>
</evidence>
<dbReference type="PROSITE" id="PS50949">
    <property type="entry name" value="HTH_GNTR"/>
    <property type="match status" value="1"/>
</dbReference>
<protein>
    <submittedName>
        <fullName evidence="5">GntR family transcriptional regulator, gluconate operon transcriptional repressor</fullName>
    </submittedName>
</protein>
<evidence type="ECO:0000256" key="2">
    <source>
        <dbReference type="ARBA" id="ARBA00023125"/>
    </source>
</evidence>
<dbReference type="InterPro" id="IPR008920">
    <property type="entry name" value="TF_FadR/GntR_C"/>
</dbReference>
<evidence type="ECO:0000313" key="6">
    <source>
        <dbReference type="Proteomes" id="UP000236732"/>
    </source>
</evidence>
<dbReference type="SUPFAM" id="SSF46785">
    <property type="entry name" value="Winged helix' DNA-binding domain"/>
    <property type="match status" value="1"/>
</dbReference>
<gene>
    <name evidence="5" type="ORF">SAMN05444920_106358</name>
</gene>
<evidence type="ECO:0000256" key="1">
    <source>
        <dbReference type="ARBA" id="ARBA00023015"/>
    </source>
</evidence>
<dbReference type="PRINTS" id="PR00035">
    <property type="entry name" value="HTHGNTR"/>
</dbReference>
<dbReference type="Pfam" id="PF07729">
    <property type="entry name" value="FCD"/>
    <property type="match status" value="1"/>
</dbReference>
<dbReference type="EMBL" id="FNVT01000006">
    <property type="protein sequence ID" value="SEG88993.1"/>
    <property type="molecule type" value="Genomic_DNA"/>
</dbReference>
<sequence>MLTSKTPMRAPALGDQLADVMREQIVRRALRPGTHLVEDSLAAQYGVSRGPVRDALRLLETQGLVESRRRGFFVVGLTQRDIEDLYELREAIEVVAVTRAIELATPERLEAGRAIVREMVAAADRSHAREFAQADLRFHALLYELGGNRRLIDVWKDCRPLIASLMRLTVEEDVDLHPSAHDHGRLLELIAAGEADPLAAAMRAHLRGARDRMGRAVLAMIEAEAGWTEESAS</sequence>
<feature type="domain" description="HTH gntR-type" evidence="4">
    <location>
        <begin position="11"/>
        <end position="77"/>
    </location>
</feature>
<dbReference type="SMART" id="SM00895">
    <property type="entry name" value="FCD"/>
    <property type="match status" value="1"/>
</dbReference>
<dbReference type="AlphaFoldDB" id="A0A1H6DW91"/>
<proteinExistence type="predicted"/>
<dbReference type="InterPro" id="IPR000524">
    <property type="entry name" value="Tscrpt_reg_HTH_GntR"/>
</dbReference>
<keyword evidence="1" id="KW-0805">Transcription regulation</keyword>
<keyword evidence="2" id="KW-0238">DNA-binding</keyword>
<dbReference type="GO" id="GO:0003700">
    <property type="term" value="F:DNA-binding transcription factor activity"/>
    <property type="evidence" value="ECO:0007669"/>
    <property type="project" value="InterPro"/>
</dbReference>
<accession>A0A1H6DW91</accession>
<name>A0A1H6DW91_9ACTN</name>
<dbReference type="InterPro" id="IPR011711">
    <property type="entry name" value="GntR_C"/>
</dbReference>